<dbReference type="Proteomes" id="UP000184447">
    <property type="component" value="Unassembled WGS sequence"/>
</dbReference>
<dbReference type="SMART" id="SM00421">
    <property type="entry name" value="HTH_LUXR"/>
    <property type="match status" value="1"/>
</dbReference>
<dbReference type="PROSITE" id="PS50043">
    <property type="entry name" value="HTH_LUXR_2"/>
    <property type="match status" value="1"/>
</dbReference>
<comment type="function">
    <text evidence="6">May play the central regulatory role in sporulation. It may be an element of the effector pathway responsible for the activation of sporulation genes in response to nutritional stress. Spo0A may act in concert with spo0H (a sigma factor) to control the expression of some genes that are critical to the sporulation process.</text>
</comment>
<dbReference type="GO" id="GO:0000160">
    <property type="term" value="P:phosphorelay signal transduction system"/>
    <property type="evidence" value="ECO:0007669"/>
    <property type="project" value="InterPro"/>
</dbReference>
<dbReference type="SUPFAM" id="SSF46894">
    <property type="entry name" value="C-terminal effector domain of the bipartite response regulators"/>
    <property type="match status" value="1"/>
</dbReference>
<dbReference type="GO" id="GO:0006355">
    <property type="term" value="P:regulation of DNA-templated transcription"/>
    <property type="evidence" value="ECO:0007669"/>
    <property type="project" value="InterPro"/>
</dbReference>
<dbReference type="PROSITE" id="PS00622">
    <property type="entry name" value="HTH_LUXR_1"/>
    <property type="match status" value="1"/>
</dbReference>
<organism evidence="10 11">
    <name type="scientific">Clostridium grantii DSM 8605</name>
    <dbReference type="NCBI Taxonomy" id="1121316"/>
    <lineage>
        <taxon>Bacteria</taxon>
        <taxon>Bacillati</taxon>
        <taxon>Bacillota</taxon>
        <taxon>Clostridia</taxon>
        <taxon>Eubacteriales</taxon>
        <taxon>Clostridiaceae</taxon>
        <taxon>Clostridium</taxon>
    </lineage>
</organism>
<dbReference type="Gene3D" id="3.40.50.2300">
    <property type="match status" value="1"/>
</dbReference>
<evidence type="ECO:0000256" key="4">
    <source>
        <dbReference type="ARBA" id="ARBA00023125"/>
    </source>
</evidence>
<evidence type="ECO:0000256" key="3">
    <source>
        <dbReference type="ARBA" id="ARBA00023015"/>
    </source>
</evidence>
<feature type="domain" description="HTH luxR-type" evidence="8">
    <location>
        <begin position="149"/>
        <end position="214"/>
    </location>
</feature>
<dbReference type="GO" id="GO:0003677">
    <property type="term" value="F:DNA binding"/>
    <property type="evidence" value="ECO:0007669"/>
    <property type="project" value="UniProtKB-KW"/>
</dbReference>
<dbReference type="RefSeq" id="WP_073339045.1">
    <property type="nucleotide sequence ID" value="NZ_FQXM01000016.1"/>
</dbReference>
<keyword evidence="11" id="KW-1185">Reference proteome</keyword>
<evidence type="ECO:0000259" key="8">
    <source>
        <dbReference type="PROSITE" id="PS50043"/>
    </source>
</evidence>
<reference evidence="10 11" key="1">
    <citation type="submission" date="2016-11" db="EMBL/GenBank/DDBJ databases">
        <authorList>
            <person name="Jaros S."/>
            <person name="Januszkiewicz K."/>
            <person name="Wedrychowicz H."/>
        </authorList>
    </citation>
    <scope>NUCLEOTIDE SEQUENCE [LARGE SCALE GENOMIC DNA]</scope>
    <source>
        <strain evidence="10 11">DSM 8605</strain>
    </source>
</reference>
<keyword evidence="4" id="KW-0238">DNA-binding</keyword>
<dbReference type="PROSITE" id="PS50110">
    <property type="entry name" value="RESPONSE_REGULATORY"/>
    <property type="match status" value="1"/>
</dbReference>
<dbReference type="CDD" id="cd17535">
    <property type="entry name" value="REC_NarL-like"/>
    <property type="match status" value="1"/>
</dbReference>
<dbReference type="PANTHER" id="PTHR43214:SF40">
    <property type="entry name" value="TRANSCRIPTIONAL REGULATORY PROTEIN LNRK"/>
    <property type="match status" value="1"/>
</dbReference>
<dbReference type="InterPro" id="IPR016032">
    <property type="entry name" value="Sig_transdc_resp-reg_C-effctor"/>
</dbReference>
<dbReference type="EMBL" id="FQXM01000016">
    <property type="protein sequence ID" value="SHH84925.1"/>
    <property type="molecule type" value="Genomic_DNA"/>
</dbReference>
<dbReference type="AlphaFoldDB" id="A0A1M5WBP2"/>
<evidence type="ECO:0000313" key="10">
    <source>
        <dbReference type="EMBL" id="SHH84925.1"/>
    </source>
</evidence>
<dbReference type="CDD" id="cd06170">
    <property type="entry name" value="LuxR_C_like"/>
    <property type="match status" value="1"/>
</dbReference>
<dbReference type="OrthoDB" id="9779069at2"/>
<gene>
    <name evidence="10" type="ORF">SAMN02745207_02803</name>
</gene>
<dbReference type="Pfam" id="PF00196">
    <property type="entry name" value="GerE"/>
    <property type="match status" value="1"/>
</dbReference>
<dbReference type="InterPro" id="IPR058245">
    <property type="entry name" value="NreC/VraR/RcsB-like_REC"/>
</dbReference>
<dbReference type="PANTHER" id="PTHR43214">
    <property type="entry name" value="TWO-COMPONENT RESPONSE REGULATOR"/>
    <property type="match status" value="1"/>
</dbReference>
<dbReference type="SUPFAM" id="SSF52172">
    <property type="entry name" value="CheY-like"/>
    <property type="match status" value="1"/>
</dbReference>
<name>A0A1M5WBP2_9CLOT</name>
<feature type="modified residue" description="4-aspartylphosphate" evidence="7">
    <location>
        <position position="57"/>
    </location>
</feature>
<evidence type="ECO:0000256" key="2">
    <source>
        <dbReference type="ARBA" id="ARBA00022553"/>
    </source>
</evidence>
<keyword evidence="5" id="KW-0804">Transcription</keyword>
<dbReference type="STRING" id="1121316.SAMN02745207_02803"/>
<dbReference type="InterPro" id="IPR001789">
    <property type="entry name" value="Sig_transdc_resp-reg_receiver"/>
</dbReference>
<dbReference type="InterPro" id="IPR000792">
    <property type="entry name" value="Tscrpt_reg_LuxR_C"/>
</dbReference>
<protein>
    <recommendedName>
        <fullName evidence="1">Stage 0 sporulation protein A homolog</fullName>
    </recommendedName>
</protein>
<feature type="domain" description="Response regulatory" evidence="9">
    <location>
        <begin position="6"/>
        <end position="121"/>
    </location>
</feature>
<evidence type="ECO:0000256" key="1">
    <source>
        <dbReference type="ARBA" id="ARBA00018672"/>
    </source>
</evidence>
<accession>A0A1M5WBP2</accession>
<evidence type="ECO:0000256" key="7">
    <source>
        <dbReference type="PROSITE-ProRule" id="PRU00169"/>
    </source>
</evidence>
<proteinExistence type="predicted"/>
<dbReference type="InterPro" id="IPR039420">
    <property type="entry name" value="WalR-like"/>
</dbReference>
<dbReference type="InterPro" id="IPR011006">
    <property type="entry name" value="CheY-like_superfamily"/>
</dbReference>
<evidence type="ECO:0000256" key="6">
    <source>
        <dbReference type="ARBA" id="ARBA00024867"/>
    </source>
</evidence>
<keyword evidence="3" id="KW-0805">Transcription regulation</keyword>
<evidence type="ECO:0000259" key="9">
    <source>
        <dbReference type="PROSITE" id="PS50110"/>
    </source>
</evidence>
<evidence type="ECO:0000256" key="5">
    <source>
        <dbReference type="ARBA" id="ARBA00023163"/>
    </source>
</evidence>
<dbReference type="Pfam" id="PF00072">
    <property type="entry name" value="Response_reg"/>
    <property type="match status" value="1"/>
</dbReference>
<keyword evidence="2 7" id="KW-0597">Phosphoprotein</keyword>
<dbReference type="PRINTS" id="PR00038">
    <property type="entry name" value="HTHLUXR"/>
</dbReference>
<sequence length="215" mass="24142">MSALIRMLIVDDDPLIRNSLKIILEMDDNIDVVGIAENGFEAIKICKTHSIDIALLDVRMPVMNGVEAIKDICMNTSTKCIMLTTFEEDQYIAEALNNGARGYLLKNNPPDKIIDAIKLVYSGNTVFGEVVLERLKSSISKGNSNDNENAFKEESFTDREWDVIKAIASGYSNKEISSELFISEGTVKNYISNILSKTELKHRTQIAIKYLENKR</sequence>
<evidence type="ECO:0000313" key="11">
    <source>
        <dbReference type="Proteomes" id="UP000184447"/>
    </source>
</evidence>
<dbReference type="SMART" id="SM00448">
    <property type="entry name" value="REC"/>
    <property type="match status" value="1"/>
</dbReference>